<gene>
    <name evidence="2" type="ORF">AVDCRST_MAG79-2665</name>
</gene>
<feature type="compositionally biased region" description="Basic and acidic residues" evidence="1">
    <location>
        <begin position="91"/>
        <end position="102"/>
    </location>
</feature>
<evidence type="ECO:0000313" key="2">
    <source>
        <dbReference type="EMBL" id="CAA9550554.1"/>
    </source>
</evidence>
<feature type="region of interest" description="Disordered" evidence="1">
    <location>
        <begin position="1"/>
        <end position="176"/>
    </location>
</feature>
<feature type="compositionally biased region" description="Basic residues" evidence="1">
    <location>
        <begin position="67"/>
        <end position="78"/>
    </location>
</feature>
<feature type="compositionally biased region" description="Basic residues" evidence="1">
    <location>
        <begin position="33"/>
        <end position="48"/>
    </location>
</feature>
<dbReference type="AlphaFoldDB" id="A0A6J4UIR5"/>
<feature type="non-terminal residue" evidence="2">
    <location>
        <position position="1"/>
    </location>
</feature>
<proteinExistence type="predicted"/>
<feature type="non-terminal residue" evidence="2">
    <location>
        <position position="176"/>
    </location>
</feature>
<feature type="compositionally biased region" description="Basic residues" evidence="1">
    <location>
        <begin position="1"/>
        <end position="20"/>
    </location>
</feature>
<name>A0A6J4UIR5_9ACTN</name>
<feature type="compositionally biased region" description="Low complexity" evidence="1">
    <location>
        <begin position="129"/>
        <end position="140"/>
    </location>
</feature>
<organism evidence="2">
    <name type="scientific">uncultured Thermoleophilia bacterium</name>
    <dbReference type="NCBI Taxonomy" id="1497501"/>
    <lineage>
        <taxon>Bacteria</taxon>
        <taxon>Bacillati</taxon>
        <taxon>Actinomycetota</taxon>
        <taxon>Thermoleophilia</taxon>
        <taxon>environmental samples</taxon>
    </lineage>
</organism>
<reference evidence="2" key="1">
    <citation type="submission" date="2020-02" db="EMBL/GenBank/DDBJ databases">
        <authorList>
            <person name="Meier V. D."/>
        </authorList>
    </citation>
    <scope>NUCLEOTIDE SEQUENCE</scope>
    <source>
        <strain evidence="2">AVDCRST_MAG79</strain>
    </source>
</reference>
<protein>
    <submittedName>
        <fullName evidence="2">GH119</fullName>
    </submittedName>
</protein>
<dbReference type="EMBL" id="CADCWC010000409">
    <property type="protein sequence ID" value="CAA9550554.1"/>
    <property type="molecule type" value="Genomic_DNA"/>
</dbReference>
<evidence type="ECO:0000256" key="1">
    <source>
        <dbReference type="SAM" id="MobiDB-lite"/>
    </source>
</evidence>
<sequence>GERRPHRPLRPGRARRRSRPHVGLALVGPLDRRGRRGGLPRAPRRRRRADGPGPVGQRHEPQGGHVVHLRGRGLRRGGQHVGPQRAARRPHAQDAVRRDDAQRGPPGGRAARVRRARRRDELLRRGRRSASGPRGPAGSRDGVGPPSGVRARLHRPQHGGRAGPVDRGPTARDRTL</sequence>
<accession>A0A6J4UIR5</accession>